<dbReference type="Pfam" id="PF24758">
    <property type="entry name" value="LRR_At5g56370"/>
    <property type="match status" value="1"/>
</dbReference>
<accession>A0AAV5FT45</accession>
<name>A0AAV5FT45_ELECO</name>
<dbReference type="PROSITE" id="PS50181">
    <property type="entry name" value="FBOX"/>
    <property type="match status" value="1"/>
</dbReference>
<evidence type="ECO:0000313" key="2">
    <source>
        <dbReference type="EMBL" id="GJN37911.1"/>
    </source>
</evidence>
<evidence type="ECO:0000259" key="1">
    <source>
        <dbReference type="PROSITE" id="PS50181"/>
    </source>
</evidence>
<evidence type="ECO:0000313" key="3">
    <source>
        <dbReference type="Proteomes" id="UP001054889"/>
    </source>
</evidence>
<sequence>MDRWVVESVTPVRAFEGYSKQDELTRCALDFAALPDQILRNIVSRLPAADAARTAALATRWRGLWRAVPLVFVDAHLLPAESRADPLWRPGLEASLGLTNAASAALAAHPGPFRCVHLTCSYMDTNREEVARWMQLLAAKGVQELAFINRPWPLDIPLPATLFSCASLTRLHIGAWKFPDTAALPRDAAFPHLQELYLSLISMKDRDLAFLLDRCPVLEVLTIIASQTDVRMCVVSRSLRCLQLVATSLGDIAVAEAPRLERLILFGTLHRRIGGNKFSRIKIGNALNLRMLGYWELGQHELQIGKAIVQSMEAFTPTGKVNAKFWQEAGSVECVEQRIKKLAIHGFRGTKSELAFLKFIAERAQVLEKMVLILSPKCFPSVQVLKTKLNPLATAQWASADFKVILFKSSESEGGAVPFNPRIAADFSCDDPFDLVTVGANLNMGAVFLQYPKIN</sequence>
<gene>
    <name evidence="2" type="primary">gb26911</name>
    <name evidence="2" type="ORF">PR202_gb26911</name>
</gene>
<dbReference type="SUPFAM" id="SSF52047">
    <property type="entry name" value="RNI-like"/>
    <property type="match status" value="1"/>
</dbReference>
<dbReference type="Proteomes" id="UP001054889">
    <property type="component" value="Unassembled WGS sequence"/>
</dbReference>
<protein>
    <recommendedName>
        <fullName evidence="1">F-box domain-containing protein</fullName>
    </recommendedName>
</protein>
<feature type="domain" description="F-box" evidence="1">
    <location>
        <begin position="28"/>
        <end position="75"/>
    </location>
</feature>
<dbReference type="SUPFAM" id="SSF81383">
    <property type="entry name" value="F-box domain"/>
    <property type="match status" value="1"/>
</dbReference>
<dbReference type="EMBL" id="BQKI01000095">
    <property type="protein sequence ID" value="GJN37911.1"/>
    <property type="molecule type" value="Genomic_DNA"/>
</dbReference>
<dbReference type="InterPro" id="IPR055302">
    <property type="entry name" value="F-box_dom-containing"/>
</dbReference>
<dbReference type="PANTHER" id="PTHR32141">
    <property type="match status" value="1"/>
</dbReference>
<reference evidence="2" key="2">
    <citation type="submission" date="2021-12" db="EMBL/GenBank/DDBJ databases">
        <title>Resequencing data analysis of finger millet.</title>
        <authorList>
            <person name="Hatakeyama M."/>
            <person name="Aluri S."/>
            <person name="Balachadran M.T."/>
            <person name="Sivarajan S.R."/>
            <person name="Poveda L."/>
            <person name="Shimizu-Inatsugi R."/>
            <person name="Schlapbach R."/>
            <person name="Sreeman S.M."/>
            <person name="Shimizu K.K."/>
        </authorList>
    </citation>
    <scope>NUCLEOTIDE SEQUENCE</scope>
</reference>
<dbReference type="Pfam" id="PF08387">
    <property type="entry name" value="FBD"/>
    <property type="match status" value="1"/>
</dbReference>
<comment type="caution">
    <text evidence="2">The sequence shown here is derived from an EMBL/GenBank/DDBJ whole genome shotgun (WGS) entry which is preliminary data.</text>
</comment>
<proteinExistence type="predicted"/>
<dbReference type="InterPro" id="IPR001810">
    <property type="entry name" value="F-box_dom"/>
</dbReference>
<dbReference type="Gene3D" id="3.80.10.10">
    <property type="entry name" value="Ribonuclease Inhibitor"/>
    <property type="match status" value="1"/>
</dbReference>
<reference evidence="2" key="1">
    <citation type="journal article" date="2018" name="DNA Res.">
        <title>Multiple hybrid de novo genome assembly of finger millet, an orphan allotetraploid crop.</title>
        <authorList>
            <person name="Hatakeyama M."/>
            <person name="Aluri S."/>
            <person name="Balachadran M.T."/>
            <person name="Sivarajan S.R."/>
            <person name="Patrignani A."/>
            <person name="Gruter S."/>
            <person name="Poveda L."/>
            <person name="Shimizu-Inatsugi R."/>
            <person name="Baeten J."/>
            <person name="Francoijs K.J."/>
            <person name="Nataraja K.N."/>
            <person name="Reddy Y.A.N."/>
            <person name="Phadnis S."/>
            <person name="Ravikumar R.L."/>
            <person name="Schlapbach R."/>
            <person name="Sreeman S.M."/>
            <person name="Shimizu K.K."/>
        </authorList>
    </citation>
    <scope>NUCLEOTIDE SEQUENCE</scope>
</reference>
<organism evidence="2 3">
    <name type="scientific">Eleusine coracana subsp. coracana</name>
    <dbReference type="NCBI Taxonomy" id="191504"/>
    <lineage>
        <taxon>Eukaryota</taxon>
        <taxon>Viridiplantae</taxon>
        <taxon>Streptophyta</taxon>
        <taxon>Embryophyta</taxon>
        <taxon>Tracheophyta</taxon>
        <taxon>Spermatophyta</taxon>
        <taxon>Magnoliopsida</taxon>
        <taxon>Liliopsida</taxon>
        <taxon>Poales</taxon>
        <taxon>Poaceae</taxon>
        <taxon>PACMAD clade</taxon>
        <taxon>Chloridoideae</taxon>
        <taxon>Cynodonteae</taxon>
        <taxon>Eleusininae</taxon>
        <taxon>Eleusine</taxon>
    </lineage>
</organism>
<dbReference type="InterPro" id="IPR055411">
    <property type="entry name" value="LRR_FXL15/At3g58940/PEG3-like"/>
</dbReference>
<dbReference type="InterPro" id="IPR006566">
    <property type="entry name" value="FBD"/>
</dbReference>
<dbReference type="Pfam" id="PF00646">
    <property type="entry name" value="F-box"/>
    <property type="match status" value="1"/>
</dbReference>
<dbReference type="InterPro" id="IPR036047">
    <property type="entry name" value="F-box-like_dom_sf"/>
</dbReference>
<dbReference type="InterPro" id="IPR032675">
    <property type="entry name" value="LRR_dom_sf"/>
</dbReference>
<keyword evidence="3" id="KW-1185">Reference proteome</keyword>
<dbReference type="PANTHER" id="PTHR32141:SF181">
    <property type="entry name" value="F-BOX DOMAIN-CONTAINING PROTEIN"/>
    <property type="match status" value="1"/>
</dbReference>
<dbReference type="AlphaFoldDB" id="A0AAV5FT45"/>